<dbReference type="GO" id="GO:0003677">
    <property type="term" value="F:DNA binding"/>
    <property type="evidence" value="ECO:0007669"/>
    <property type="project" value="UniProtKB-KW"/>
</dbReference>
<keyword evidence="2" id="KW-0805">Transcription regulation</keyword>
<dbReference type="PANTHER" id="PTHR31985">
    <property type="entry name" value="ETHYLENE-RESPONSIVE TRANSCRIPTION FACTOR ERF042-RELATED"/>
    <property type="match status" value="1"/>
</dbReference>
<accession>A0AAV0Q2Y3</accession>
<organism evidence="9 10">
    <name type="scientific">Linum tenue</name>
    <dbReference type="NCBI Taxonomy" id="586396"/>
    <lineage>
        <taxon>Eukaryota</taxon>
        <taxon>Viridiplantae</taxon>
        <taxon>Streptophyta</taxon>
        <taxon>Embryophyta</taxon>
        <taxon>Tracheophyta</taxon>
        <taxon>Spermatophyta</taxon>
        <taxon>Magnoliopsida</taxon>
        <taxon>eudicotyledons</taxon>
        <taxon>Gunneridae</taxon>
        <taxon>Pentapetalae</taxon>
        <taxon>rosids</taxon>
        <taxon>fabids</taxon>
        <taxon>Malpighiales</taxon>
        <taxon>Linaceae</taxon>
        <taxon>Linum</taxon>
    </lineage>
</organism>
<keyword evidence="6" id="KW-0539">Nucleus</keyword>
<dbReference type="InterPro" id="IPR001471">
    <property type="entry name" value="AP2/ERF_dom"/>
</dbReference>
<name>A0AAV0Q2Y3_9ROSI</name>
<evidence type="ECO:0000256" key="5">
    <source>
        <dbReference type="ARBA" id="ARBA00023163"/>
    </source>
</evidence>
<evidence type="ECO:0000256" key="6">
    <source>
        <dbReference type="ARBA" id="ARBA00023242"/>
    </source>
</evidence>
<keyword evidence="10" id="KW-1185">Reference proteome</keyword>
<evidence type="ECO:0000259" key="8">
    <source>
        <dbReference type="PROSITE" id="PS51032"/>
    </source>
</evidence>
<evidence type="ECO:0000313" key="10">
    <source>
        <dbReference type="Proteomes" id="UP001154282"/>
    </source>
</evidence>
<comment type="similarity">
    <text evidence="7">Belongs to the AP2/ERF transcription factor family. ERF subfamily.</text>
</comment>
<evidence type="ECO:0000256" key="4">
    <source>
        <dbReference type="ARBA" id="ARBA00023159"/>
    </source>
</evidence>
<evidence type="ECO:0000256" key="1">
    <source>
        <dbReference type="ARBA" id="ARBA00004123"/>
    </source>
</evidence>
<keyword evidence="4" id="KW-0010">Activator</keyword>
<evidence type="ECO:0000313" key="9">
    <source>
        <dbReference type="EMBL" id="CAI0476753.1"/>
    </source>
</evidence>
<keyword evidence="3" id="KW-0238">DNA-binding</keyword>
<protein>
    <recommendedName>
        <fullName evidence="8">AP2/ERF domain-containing protein</fullName>
    </recommendedName>
</protein>
<dbReference type="CDD" id="cd00018">
    <property type="entry name" value="AP2"/>
    <property type="match status" value="1"/>
</dbReference>
<dbReference type="EMBL" id="CAMGYJ010000009">
    <property type="protein sequence ID" value="CAI0476753.1"/>
    <property type="molecule type" value="Genomic_DNA"/>
</dbReference>
<reference evidence="9" key="1">
    <citation type="submission" date="2022-08" db="EMBL/GenBank/DDBJ databases">
        <authorList>
            <person name="Gutierrez-Valencia J."/>
        </authorList>
    </citation>
    <scope>NUCLEOTIDE SEQUENCE</scope>
</reference>
<dbReference type="SUPFAM" id="SSF54171">
    <property type="entry name" value="DNA-binding domain"/>
    <property type="match status" value="1"/>
</dbReference>
<dbReference type="PROSITE" id="PS51032">
    <property type="entry name" value="AP2_ERF"/>
    <property type="match status" value="1"/>
</dbReference>
<dbReference type="Proteomes" id="UP001154282">
    <property type="component" value="Unassembled WGS sequence"/>
</dbReference>
<evidence type="ECO:0000256" key="2">
    <source>
        <dbReference type="ARBA" id="ARBA00023015"/>
    </source>
</evidence>
<comment type="subcellular location">
    <subcellularLocation>
        <location evidence="1">Nucleus</location>
    </subcellularLocation>
</comment>
<dbReference type="GO" id="GO:0003700">
    <property type="term" value="F:DNA-binding transcription factor activity"/>
    <property type="evidence" value="ECO:0007669"/>
    <property type="project" value="InterPro"/>
</dbReference>
<dbReference type="SMART" id="SM00380">
    <property type="entry name" value="AP2"/>
    <property type="match status" value="1"/>
</dbReference>
<evidence type="ECO:0000256" key="3">
    <source>
        <dbReference type="ARBA" id="ARBA00023125"/>
    </source>
</evidence>
<feature type="domain" description="AP2/ERF" evidence="8">
    <location>
        <begin position="18"/>
        <end position="85"/>
    </location>
</feature>
<gene>
    <name evidence="9" type="ORF">LITE_LOCUS40916</name>
</gene>
<dbReference type="InterPro" id="IPR036955">
    <property type="entry name" value="AP2/ERF_dom_sf"/>
</dbReference>
<dbReference type="PANTHER" id="PTHR31985:SF292">
    <property type="entry name" value="AP2_ERF DOMAIN-CONTAINING PROTEIN"/>
    <property type="match status" value="1"/>
</dbReference>
<dbReference type="InterPro" id="IPR051032">
    <property type="entry name" value="AP2/ERF_TF_ERF_subfamily"/>
</dbReference>
<dbReference type="GO" id="GO:0005634">
    <property type="term" value="C:nucleus"/>
    <property type="evidence" value="ECO:0007669"/>
    <property type="project" value="UniProtKB-SubCell"/>
</dbReference>
<dbReference type="AlphaFoldDB" id="A0AAV0Q2Y3"/>
<comment type="caution">
    <text evidence="9">The sequence shown here is derived from an EMBL/GenBank/DDBJ whole genome shotgun (WGS) entry which is preliminary data.</text>
</comment>
<keyword evidence="5" id="KW-0804">Transcription</keyword>
<evidence type="ECO:0000256" key="7">
    <source>
        <dbReference type="ARBA" id="ARBA00024343"/>
    </source>
</evidence>
<sequence>MMGTRRISLLLPAKRQSGYETAAASTRCTGESECGAGGKWVPEIRELRKKSRIWLGTFLATEMVARAQDVAALYIKGRYEVLNFPDLVSSLPRPTSVAPGTSRQPRPP</sequence>
<proteinExistence type="inferred from homology"/>
<dbReference type="InterPro" id="IPR016177">
    <property type="entry name" value="DNA-bd_dom_sf"/>
</dbReference>
<dbReference type="Gene3D" id="3.30.730.10">
    <property type="entry name" value="AP2/ERF domain"/>
    <property type="match status" value="1"/>
</dbReference>